<keyword evidence="1" id="KW-0732">Signal</keyword>
<accession>A0A1E4T262</accession>
<evidence type="ECO:0000256" key="1">
    <source>
        <dbReference type="SAM" id="SignalP"/>
    </source>
</evidence>
<protein>
    <submittedName>
        <fullName evidence="2">Uncharacterized protein</fullName>
    </submittedName>
</protein>
<evidence type="ECO:0000313" key="3">
    <source>
        <dbReference type="Proteomes" id="UP000094801"/>
    </source>
</evidence>
<evidence type="ECO:0000313" key="2">
    <source>
        <dbReference type="EMBL" id="ODV85778.1"/>
    </source>
</evidence>
<name>A0A1E4T262_9ASCO</name>
<dbReference type="Proteomes" id="UP000094801">
    <property type="component" value="Unassembled WGS sequence"/>
</dbReference>
<keyword evidence="3" id="KW-1185">Reference proteome</keyword>
<dbReference type="OrthoDB" id="10010954at2759"/>
<feature type="chain" id="PRO_5009163072" evidence="1">
    <location>
        <begin position="27"/>
        <end position="370"/>
    </location>
</feature>
<proteinExistence type="predicted"/>
<organism evidence="2 3">
    <name type="scientific">[Candida] arabinofermentans NRRL YB-2248</name>
    <dbReference type="NCBI Taxonomy" id="983967"/>
    <lineage>
        <taxon>Eukaryota</taxon>
        <taxon>Fungi</taxon>
        <taxon>Dikarya</taxon>
        <taxon>Ascomycota</taxon>
        <taxon>Saccharomycotina</taxon>
        <taxon>Pichiomycetes</taxon>
        <taxon>Pichiales</taxon>
        <taxon>Pichiaceae</taxon>
        <taxon>Ogataea</taxon>
        <taxon>Ogataea/Candida clade</taxon>
    </lineage>
</organism>
<sequence length="370" mass="41805">MIEISSLKAFTASIFFLSVVLPSVSGASHEPTLDELKAKYNHDFNLNNIEILQHPYLEDLPVFTNKHKLSKRDDTTSGCSTAVTVERPSSYETSQKAYQFLDYFWSQAMYPTDIVQADSINSTLFTNNSRGRVSVTRNFDGVELNTEYIFGLFARVPDVEFSMLGYPTSYIITEFAGGNGDGFFASSTILNFTFPQLEGFVIPSQADFWIKLKTEDGLVKIDEYDAVFRNFPWTYNVVAEVSGAALVQAAVNTTYASYTGEELIKMNAAKSICDAAMQYCVGDDSQYNSFEECFEYLYEDVRIGQGYEGGQDTVFCRNVHQPMLAFRPHVHCSHVGPTGGDMCRDSDMAYDDVVWRYVDYFDNMVYYSSY</sequence>
<reference evidence="3" key="1">
    <citation type="submission" date="2016-04" db="EMBL/GenBank/DDBJ databases">
        <title>Comparative genomics of biotechnologically important yeasts.</title>
        <authorList>
            <consortium name="DOE Joint Genome Institute"/>
            <person name="Riley R."/>
            <person name="Haridas S."/>
            <person name="Wolfe K.H."/>
            <person name="Lopes M.R."/>
            <person name="Hittinger C.T."/>
            <person name="Goker M."/>
            <person name="Salamov A."/>
            <person name="Wisecaver J."/>
            <person name="Long T.M."/>
            <person name="Aerts A.L."/>
            <person name="Barry K."/>
            <person name="Choi C."/>
            <person name="Clum A."/>
            <person name="Coughlan A.Y."/>
            <person name="Deshpande S."/>
            <person name="Douglass A.P."/>
            <person name="Hanson S.J."/>
            <person name="Klenk H.-P."/>
            <person name="Labutti K."/>
            <person name="Lapidus A."/>
            <person name="Lindquist E."/>
            <person name="Lipzen A."/>
            <person name="Meier-Kolthoff J.P."/>
            <person name="Ohm R.A."/>
            <person name="Otillar R.P."/>
            <person name="Pangilinan J."/>
            <person name="Peng Y."/>
            <person name="Rokas A."/>
            <person name="Rosa C.A."/>
            <person name="Scheuner C."/>
            <person name="Sibirny A.A."/>
            <person name="Slot J.C."/>
            <person name="Stielow J.B."/>
            <person name="Sun H."/>
            <person name="Kurtzman C.P."/>
            <person name="Blackwell M."/>
            <person name="Grigoriev I.V."/>
            <person name="Jeffries T.W."/>
        </authorList>
    </citation>
    <scope>NUCLEOTIDE SEQUENCE [LARGE SCALE GENOMIC DNA]</scope>
    <source>
        <strain evidence="3">NRRL YB-2248</strain>
    </source>
</reference>
<dbReference type="AlphaFoldDB" id="A0A1E4T262"/>
<gene>
    <name evidence="2" type="ORF">CANARDRAFT_7148</name>
</gene>
<feature type="signal peptide" evidence="1">
    <location>
        <begin position="1"/>
        <end position="26"/>
    </location>
</feature>
<dbReference type="EMBL" id="KV453851">
    <property type="protein sequence ID" value="ODV85778.1"/>
    <property type="molecule type" value="Genomic_DNA"/>
</dbReference>